<proteinExistence type="predicted"/>
<accession>A0AC34RQP8</accession>
<evidence type="ECO:0000313" key="2">
    <source>
        <dbReference type="WBParaSite" id="JU765_v2.g9299.t1"/>
    </source>
</evidence>
<evidence type="ECO:0000313" key="1">
    <source>
        <dbReference type="Proteomes" id="UP000887576"/>
    </source>
</evidence>
<organism evidence="1 2">
    <name type="scientific">Panagrolaimus sp. JU765</name>
    <dbReference type="NCBI Taxonomy" id="591449"/>
    <lineage>
        <taxon>Eukaryota</taxon>
        <taxon>Metazoa</taxon>
        <taxon>Ecdysozoa</taxon>
        <taxon>Nematoda</taxon>
        <taxon>Chromadorea</taxon>
        <taxon>Rhabditida</taxon>
        <taxon>Tylenchina</taxon>
        <taxon>Panagrolaimomorpha</taxon>
        <taxon>Panagrolaimoidea</taxon>
        <taxon>Panagrolaimidae</taxon>
        <taxon>Panagrolaimus</taxon>
    </lineage>
</organism>
<protein>
    <submittedName>
        <fullName evidence="2">HTH OST-type domain-containing protein</fullName>
    </submittedName>
</protein>
<dbReference type="Proteomes" id="UP000887576">
    <property type="component" value="Unplaced"/>
</dbReference>
<dbReference type="WBParaSite" id="JU765_v2.g9299.t1">
    <property type="protein sequence ID" value="JU765_v2.g9299.t1"/>
    <property type="gene ID" value="JU765_v2.g9299"/>
</dbReference>
<reference evidence="2" key="1">
    <citation type="submission" date="2022-11" db="UniProtKB">
        <authorList>
            <consortium name="WormBaseParasite"/>
        </authorList>
    </citation>
    <scope>IDENTIFICATION</scope>
</reference>
<sequence length="85" mass="9756">MPPDDFEKIRRQVHTIVSTDANGMSLEDLLEDIKAMFGYDLPELAKDHGYTAVQLLEMMVDDVIVETNGDEYWIQAMVKQDTKHV</sequence>
<name>A0AC34RQP8_9BILA</name>